<dbReference type="SMART" id="SM00953">
    <property type="entry name" value="RES"/>
    <property type="match status" value="1"/>
</dbReference>
<evidence type="ECO:0000259" key="1">
    <source>
        <dbReference type="SMART" id="SM00953"/>
    </source>
</evidence>
<protein>
    <submittedName>
        <fullName evidence="2">HEPN-associated N-terminal domain-containing protein</fullName>
    </submittedName>
</protein>
<accession>A0ABT0RVM6</accession>
<dbReference type="EMBL" id="JAMGBA010000002">
    <property type="protein sequence ID" value="MCL6699094.1"/>
    <property type="molecule type" value="Genomic_DNA"/>
</dbReference>
<evidence type="ECO:0000313" key="3">
    <source>
        <dbReference type="Proteomes" id="UP001203410"/>
    </source>
</evidence>
<gene>
    <name evidence="2" type="ORF">LZ496_09920</name>
</gene>
<feature type="domain" description="RES" evidence="1">
    <location>
        <begin position="222"/>
        <end position="381"/>
    </location>
</feature>
<dbReference type="InterPro" id="IPR014914">
    <property type="entry name" value="RES_dom"/>
</dbReference>
<comment type="caution">
    <text evidence="2">The sequence shown here is derived from an EMBL/GenBank/DDBJ whole genome shotgun (WGS) entry which is preliminary data.</text>
</comment>
<name>A0ABT0RVM6_9SPHN</name>
<organism evidence="2 3">
    <name type="scientific">Sphingomonas caseinilyticus</name>
    <dbReference type="NCBI Taxonomy" id="2908205"/>
    <lineage>
        <taxon>Bacteria</taxon>
        <taxon>Pseudomonadati</taxon>
        <taxon>Pseudomonadota</taxon>
        <taxon>Alphaproteobacteria</taxon>
        <taxon>Sphingomonadales</taxon>
        <taxon>Sphingomonadaceae</taxon>
        <taxon>Sphingomonas</taxon>
    </lineage>
</organism>
<sequence length="406" mass="45748">MGIVKQMWLEEMERGYGRPEGYICSNCVSDDWLKQWIEDEASSNTCSFCDAKANNPIAASFEAFLGQVMNGVRFYWNHPDDEGIMYVSAEGGYQASISDNSEVVWDLGVSENEAVVEALVDAIDDNGWVARDFYVGTEGDRLGDGWDRFTELIKHHSRFFFLRPEPEDHDFGPDIKPHAMLDTIADVIVRKLGDYGLISSITTDQRLIRVRLDAENEHATASTLGSPLAEFASRSNRMSPAGVPMFYGAFNIQAALAETFDPDISENPIVSAGTFKPVRDLRILDLANLPDIPSIYDEDRNYLVHALRFLHAFAQDISKPIERDGREHVEYVPTQIVTEYFRRVFEIEDQRLDGIAYRSSRAVGENAFVLFCENEQCIDGEPTGEDTEMLQLVAVEHFRMSAPDAP</sequence>
<reference evidence="2 3" key="1">
    <citation type="submission" date="2022-05" db="EMBL/GenBank/DDBJ databases">
        <authorList>
            <person name="Jo J.-H."/>
            <person name="Im W.-T."/>
        </authorList>
    </citation>
    <scope>NUCLEOTIDE SEQUENCE [LARGE SCALE GENOMIC DNA]</scope>
    <source>
        <strain evidence="2 3">NSE70-1</strain>
    </source>
</reference>
<keyword evidence="3" id="KW-1185">Reference proteome</keyword>
<evidence type="ECO:0000313" key="2">
    <source>
        <dbReference type="EMBL" id="MCL6699094.1"/>
    </source>
</evidence>
<dbReference type="Proteomes" id="UP001203410">
    <property type="component" value="Unassembled WGS sequence"/>
</dbReference>
<dbReference type="RefSeq" id="WP_249904464.1">
    <property type="nucleotide sequence ID" value="NZ_JAMGBA010000002.1"/>
</dbReference>
<dbReference type="InterPro" id="IPR041206">
    <property type="entry name" value="HEPN/RES_NTD1"/>
</dbReference>
<proteinExistence type="predicted"/>
<dbReference type="Pfam" id="PF08808">
    <property type="entry name" value="RES"/>
    <property type="match status" value="1"/>
</dbReference>
<dbReference type="Pfam" id="PF18870">
    <property type="entry name" value="HEPN_RES_NTD1"/>
    <property type="match status" value="1"/>
</dbReference>